<dbReference type="EMBL" id="BMMD01000001">
    <property type="protein sequence ID" value="GGJ68161.1"/>
    <property type="molecule type" value="Genomic_DNA"/>
</dbReference>
<evidence type="ECO:0000313" key="3">
    <source>
        <dbReference type="EMBL" id="GGJ68161.1"/>
    </source>
</evidence>
<sequence>MLASMSDHDDHSPIDDSPVDRDAIDRDAAGAQLHEARAATRRVAVEGSASASAWLTGLAAASAVYLAALGWFARTDEAEVLGVSLAFAAVLGVLAVVHLRRVRASSLGFSRRFGTAMGAWGACFAASLGAGLLIFPGSVAFFAVAGAITAVPPLWGSLRELVVVRG</sequence>
<reference evidence="3" key="2">
    <citation type="submission" date="2020-09" db="EMBL/GenBank/DDBJ databases">
        <authorList>
            <person name="Sun Q."/>
            <person name="Zhou Y."/>
        </authorList>
    </citation>
    <scope>NUCLEOTIDE SEQUENCE</scope>
    <source>
        <strain evidence="3">CGMCC 1.8984</strain>
    </source>
</reference>
<gene>
    <name evidence="3" type="ORF">GCM10011372_02440</name>
</gene>
<keyword evidence="2" id="KW-0812">Transmembrane</keyword>
<feature type="transmembrane region" description="Helical" evidence="2">
    <location>
        <begin position="80"/>
        <end position="99"/>
    </location>
</feature>
<dbReference type="AlphaFoldDB" id="A0A917P9Z6"/>
<feature type="transmembrane region" description="Helical" evidence="2">
    <location>
        <begin position="119"/>
        <end position="148"/>
    </location>
</feature>
<evidence type="ECO:0000256" key="1">
    <source>
        <dbReference type="SAM" id="MobiDB-lite"/>
    </source>
</evidence>
<evidence type="ECO:0000256" key="2">
    <source>
        <dbReference type="SAM" id="Phobius"/>
    </source>
</evidence>
<feature type="region of interest" description="Disordered" evidence="1">
    <location>
        <begin position="1"/>
        <end position="21"/>
    </location>
</feature>
<comment type="caution">
    <text evidence="3">The sequence shown here is derived from an EMBL/GenBank/DDBJ whole genome shotgun (WGS) entry which is preliminary data.</text>
</comment>
<name>A0A917P9Z6_9MICO</name>
<keyword evidence="4" id="KW-1185">Reference proteome</keyword>
<reference evidence="3" key="1">
    <citation type="journal article" date="2014" name="Int. J. Syst. Evol. Microbiol.">
        <title>Complete genome sequence of Corynebacterium casei LMG S-19264T (=DSM 44701T), isolated from a smear-ripened cheese.</title>
        <authorList>
            <consortium name="US DOE Joint Genome Institute (JGI-PGF)"/>
            <person name="Walter F."/>
            <person name="Albersmeier A."/>
            <person name="Kalinowski J."/>
            <person name="Ruckert C."/>
        </authorList>
    </citation>
    <scope>NUCLEOTIDE SEQUENCE</scope>
    <source>
        <strain evidence="3">CGMCC 1.8984</strain>
    </source>
</reference>
<accession>A0A917P9Z6</accession>
<dbReference type="Proteomes" id="UP000636956">
    <property type="component" value="Unassembled WGS sequence"/>
</dbReference>
<keyword evidence="2" id="KW-1133">Transmembrane helix</keyword>
<feature type="transmembrane region" description="Helical" evidence="2">
    <location>
        <begin position="51"/>
        <end position="74"/>
    </location>
</feature>
<protein>
    <submittedName>
        <fullName evidence="3">Uncharacterized protein</fullName>
    </submittedName>
</protein>
<organism evidence="3 4">
    <name type="scientific">Agromyces bauzanensis</name>
    <dbReference type="NCBI Taxonomy" id="1308924"/>
    <lineage>
        <taxon>Bacteria</taxon>
        <taxon>Bacillati</taxon>
        <taxon>Actinomycetota</taxon>
        <taxon>Actinomycetes</taxon>
        <taxon>Micrococcales</taxon>
        <taxon>Microbacteriaceae</taxon>
        <taxon>Agromyces</taxon>
    </lineage>
</organism>
<evidence type="ECO:0000313" key="4">
    <source>
        <dbReference type="Proteomes" id="UP000636956"/>
    </source>
</evidence>
<keyword evidence="2" id="KW-0472">Membrane</keyword>
<proteinExistence type="predicted"/>